<dbReference type="NCBIfam" id="TIGR03971">
    <property type="entry name" value="SDR_subfam_1"/>
    <property type="match status" value="1"/>
</dbReference>
<evidence type="ECO:0000256" key="1">
    <source>
        <dbReference type="ARBA" id="ARBA00006484"/>
    </source>
</evidence>
<gene>
    <name evidence="4" type="ORF">ABDK96_01325</name>
</gene>
<accession>A0ABV0IDT4</accession>
<organism evidence="4 5">
    <name type="scientific">Citricoccus nitrophenolicus</name>
    <dbReference type="NCBI Taxonomy" id="863575"/>
    <lineage>
        <taxon>Bacteria</taxon>
        <taxon>Bacillati</taxon>
        <taxon>Actinomycetota</taxon>
        <taxon>Actinomycetes</taxon>
        <taxon>Micrococcales</taxon>
        <taxon>Micrococcaceae</taxon>
        <taxon>Citricoccus</taxon>
    </lineage>
</organism>
<dbReference type="PRINTS" id="PR00080">
    <property type="entry name" value="SDRFAMILY"/>
</dbReference>
<dbReference type="PANTHER" id="PTHR24321">
    <property type="entry name" value="DEHYDROGENASES, SHORT CHAIN"/>
    <property type="match status" value="1"/>
</dbReference>
<dbReference type="RefSeq" id="WP_347918306.1">
    <property type="nucleotide sequence ID" value="NZ_JBDXMX010000001.1"/>
</dbReference>
<dbReference type="InterPro" id="IPR020904">
    <property type="entry name" value="Sc_DH/Rdtase_CS"/>
</dbReference>
<dbReference type="Gene3D" id="3.40.50.720">
    <property type="entry name" value="NAD(P)-binding Rossmann-like Domain"/>
    <property type="match status" value="1"/>
</dbReference>
<comment type="caution">
    <text evidence="4">The sequence shown here is derived from an EMBL/GenBank/DDBJ whole genome shotgun (WGS) entry which is preliminary data.</text>
</comment>
<sequence>MSNELQGKVAFITGGARGQGRAHAVKLAGMGADIVAVDLAGPVGDFLPYPPATSDDLAETVRLVEELDRRILAVEADVRDKDALKAAADRAVADLGSLDIVVANAGICEPARWQDITDESWQATIDINLTGVWNTITATAQHMIAAGRGGAIVITSSYAGKKVQPMMIHYTASKHALVGLTRGFAVELGPHDIRVNSVHPGGVATPMGGGGMTDQIASSTAANPKVNQMGQAFMEPAWMEPEAIANAVAFLVSPAAEAITSEHLSVDKGMQYF</sequence>
<dbReference type="PROSITE" id="PS00061">
    <property type="entry name" value="ADH_SHORT"/>
    <property type="match status" value="1"/>
</dbReference>
<dbReference type="Proteomes" id="UP001484097">
    <property type="component" value="Unassembled WGS sequence"/>
</dbReference>
<dbReference type="PRINTS" id="PR00081">
    <property type="entry name" value="GDHRDH"/>
</dbReference>
<keyword evidence="3" id="KW-0520">NAD</keyword>
<comment type="similarity">
    <text evidence="1">Belongs to the short-chain dehydrogenases/reductases (SDR) family.</text>
</comment>
<evidence type="ECO:0000256" key="2">
    <source>
        <dbReference type="ARBA" id="ARBA00023002"/>
    </source>
</evidence>
<protein>
    <submittedName>
        <fullName evidence="4">Mycofactocin-coupled SDR family oxidoreductase</fullName>
    </submittedName>
</protein>
<dbReference type="CDD" id="cd05233">
    <property type="entry name" value="SDR_c"/>
    <property type="match status" value="1"/>
</dbReference>
<proteinExistence type="inferred from homology"/>
<dbReference type="InterPro" id="IPR002347">
    <property type="entry name" value="SDR_fam"/>
</dbReference>
<dbReference type="NCBIfam" id="NF009467">
    <property type="entry name" value="PRK12826.1-3"/>
    <property type="match status" value="1"/>
</dbReference>
<dbReference type="EMBL" id="JBDXMX010000001">
    <property type="protein sequence ID" value="MEO9246321.1"/>
    <property type="molecule type" value="Genomic_DNA"/>
</dbReference>
<dbReference type="InterPro" id="IPR023985">
    <property type="entry name" value="SDR_subfam_1"/>
</dbReference>
<name>A0ABV0IDT4_9MICC</name>
<dbReference type="SUPFAM" id="SSF51735">
    <property type="entry name" value="NAD(P)-binding Rossmann-fold domains"/>
    <property type="match status" value="1"/>
</dbReference>
<evidence type="ECO:0000313" key="4">
    <source>
        <dbReference type="EMBL" id="MEO9246321.1"/>
    </source>
</evidence>
<dbReference type="InterPro" id="IPR036291">
    <property type="entry name" value="NAD(P)-bd_dom_sf"/>
</dbReference>
<evidence type="ECO:0000256" key="3">
    <source>
        <dbReference type="ARBA" id="ARBA00023027"/>
    </source>
</evidence>
<dbReference type="PANTHER" id="PTHR24321:SF8">
    <property type="entry name" value="ESTRADIOL 17-BETA-DEHYDROGENASE 8-RELATED"/>
    <property type="match status" value="1"/>
</dbReference>
<dbReference type="Pfam" id="PF13561">
    <property type="entry name" value="adh_short_C2"/>
    <property type="match status" value="1"/>
</dbReference>
<reference evidence="4 5" key="1">
    <citation type="submission" date="2024-05" db="EMBL/GenBank/DDBJ databases">
        <authorList>
            <person name="Yi C."/>
        </authorList>
    </citation>
    <scope>NUCLEOTIDE SEQUENCE [LARGE SCALE GENOMIC DNA]</scope>
    <source>
        <strain evidence="4 5">XS13</strain>
    </source>
</reference>
<evidence type="ECO:0000313" key="5">
    <source>
        <dbReference type="Proteomes" id="UP001484097"/>
    </source>
</evidence>
<keyword evidence="5" id="KW-1185">Reference proteome</keyword>
<keyword evidence="2" id="KW-0560">Oxidoreductase</keyword>